<feature type="transmembrane region" description="Helical" evidence="1">
    <location>
        <begin position="31"/>
        <end position="47"/>
    </location>
</feature>
<organism evidence="2">
    <name type="scientific">Iridovirus sp</name>
    <dbReference type="NCBI Taxonomy" id="135728"/>
    <lineage>
        <taxon>Viruses</taxon>
        <taxon>Varidnaviria</taxon>
        <taxon>Bamfordvirae</taxon>
        <taxon>Nucleocytoviricota</taxon>
        <taxon>Megaviricetes</taxon>
        <taxon>Pimascovirales</taxon>
        <taxon>Pimascovirales incertae sedis</taxon>
        <taxon>Iridoviridae</taxon>
        <taxon>Betairidovirinae</taxon>
        <taxon>Iridovirus</taxon>
    </lineage>
</organism>
<sequence length="83" mass="10429">MCIVIYIKNNHFFSKNFRNIFVFCRSKTFKILNFVIFMPFVFIFKFMKSFVCKKLYFSSSFSQRFFNNFDDWNFHTAYKWKIF</sequence>
<accession>A0AAU7YC03</accession>
<protein>
    <submittedName>
        <fullName evidence="2">Uncharacterized protein</fullName>
    </submittedName>
</protein>
<keyword evidence="1" id="KW-1133">Transmembrane helix</keyword>
<dbReference type="EMBL" id="PP847201">
    <property type="protein sequence ID" value="XBY85633.1"/>
    <property type="molecule type" value="Genomic_DNA"/>
</dbReference>
<proteinExistence type="predicted"/>
<evidence type="ECO:0000256" key="1">
    <source>
        <dbReference type="SAM" id="Phobius"/>
    </source>
</evidence>
<keyword evidence="1" id="KW-0812">Transmembrane</keyword>
<name>A0AAU7YC03_9VIRU</name>
<evidence type="ECO:0000313" key="2">
    <source>
        <dbReference type="EMBL" id="XBY85633.1"/>
    </source>
</evidence>
<keyword evidence="1" id="KW-0472">Membrane</keyword>
<reference evidence="2" key="1">
    <citation type="submission" date="2024-05" db="EMBL/GenBank/DDBJ databases">
        <title>Complete genomes of an iridovirus, and two densoviruses identified in lab reared social spiders in California, USA.</title>
        <authorList>
            <person name="Millerwise S."/>
            <person name="Lund M.C."/>
            <person name="Schmidlin K."/>
            <person name="Kraberger S."/>
            <person name="Harrison J."/>
            <person name="Cease A."/>
            <person name="Pinter-Wollman N."/>
            <person name="Varsani A."/>
        </authorList>
    </citation>
    <scope>NUCLEOTIDE SEQUENCE</scope>
    <source>
        <strain evidence="2">SocP20</strain>
    </source>
</reference>